<dbReference type="PRINTS" id="PR00081">
    <property type="entry name" value="GDHRDH"/>
</dbReference>
<dbReference type="InterPro" id="IPR036291">
    <property type="entry name" value="NAD(P)-bd_dom_sf"/>
</dbReference>
<dbReference type="EMBL" id="MVIE01000084">
    <property type="protein sequence ID" value="ORB32863.1"/>
    <property type="molecule type" value="Genomic_DNA"/>
</dbReference>
<comment type="caution">
    <text evidence="4">The sequence shown here is derived from an EMBL/GenBank/DDBJ whole genome shotgun (WGS) entry which is preliminary data.</text>
</comment>
<dbReference type="Pfam" id="PF13561">
    <property type="entry name" value="adh_short_C2"/>
    <property type="match status" value="1"/>
</dbReference>
<dbReference type="PANTHER" id="PTHR24321:SF8">
    <property type="entry name" value="ESTRADIOL 17-BETA-DEHYDROGENASE 8-RELATED"/>
    <property type="match status" value="1"/>
</dbReference>
<keyword evidence="3" id="KW-0520">NAD</keyword>
<dbReference type="STRING" id="590652.BST39_28190"/>
<keyword evidence="5" id="KW-1185">Reference proteome</keyword>
<dbReference type="FunFam" id="3.40.50.720:FF:000084">
    <property type="entry name" value="Short-chain dehydrogenase reductase"/>
    <property type="match status" value="1"/>
</dbReference>
<evidence type="ECO:0000313" key="5">
    <source>
        <dbReference type="Proteomes" id="UP000192513"/>
    </source>
</evidence>
<dbReference type="InterPro" id="IPR002347">
    <property type="entry name" value="SDR_fam"/>
</dbReference>
<dbReference type="NCBIfam" id="TIGR03971">
    <property type="entry name" value="SDR_subfam_1"/>
    <property type="match status" value="1"/>
</dbReference>
<gene>
    <name evidence="4" type="ORF">BST39_28190</name>
</gene>
<evidence type="ECO:0000256" key="2">
    <source>
        <dbReference type="ARBA" id="ARBA00023002"/>
    </source>
</evidence>
<sequence>MGSLEGKVAFITGAARGQGRAHALRLAGEGADIIALDICADIDSMDYPNAAPADLDDTVKLVEDLGRRIVARHADVRDADAVDDVVREGVDEFGRLDIVVANAGIVRLTEGSQRRQIFRDIIDVNLVGVWNTVESAIPALIDGGRGGSIVITSSSAGLKATGTGRAGGQAYAAAKRGLVGLMQVWANHLGPHSIRVNTIHPTGVATGMVMNETMAKLFEANDVAVAAMQNVLPIQILQPEDVAGAVAWLVSDEGRFITGTAWPLDAGFAVRA</sequence>
<dbReference type="SUPFAM" id="SSF51735">
    <property type="entry name" value="NAD(P)-binding Rossmann-fold domains"/>
    <property type="match status" value="1"/>
</dbReference>
<accession>A0A1X0I3E9</accession>
<evidence type="ECO:0000256" key="1">
    <source>
        <dbReference type="ARBA" id="ARBA00006484"/>
    </source>
</evidence>
<dbReference type="OrthoDB" id="5173603at2"/>
<comment type="similarity">
    <text evidence="1">Belongs to the short-chain dehydrogenases/reductases (SDR) family.</text>
</comment>
<evidence type="ECO:0000256" key="3">
    <source>
        <dbReference type="ARBA" id="ARBA00023027"/>
    </source>
</evidence>
<dbReference type="NCBIfam" id="NF009467">
    <property type="entry name" value="PRK12826.1-3"/>
    <property type="match status" value="1"/>
</dbReference>
<dbReference type="InterPro" id="IPR023985">
    <property type="entry name" value="SDR_subfam_1"/>
</dbReference>
<organism evidence="4 5">
    <name type="scientific">Mycobacterium paraseoulense</name>
    <dbReference type="NCBI Taxonomy" id="590652"/>
    <lineage>
        <taxon>Bacteria</taxon>
        <taxon>Bacillati</taxon>
        <taxon>Actinomycetota</taxon>
        <taxon>Actinomycetes</taxon>
        <taxon>Mycobacteriales</taxon>
        <taxon>Mycobacteriaceae</taxon>
        <taxon>Mycobacterium</taxon>
    </lineage>
</organism>
<reference evidence="4 5" key="1">
    <citation type="submission" date="2017-02" db="EMBL/GenBank/DDBJ databases">
        <title>The new phylogeny of genus Mycobacterium.</title>
        <authorList>
            <person name="Tortoli E."/>
            <person name="Trovato A."/>
            <person name="Cirillo D.M."/>
        </authorList>
    </citation>
    <scope>NUCLEOTIDE SEQUENCE [LARGE SCALE GENOMIC DNA]</scope>
    <source>
        <strain evidence="4 5">DSM 45000</strain>
    </source>
</reference>
<dbReference type="PANTHER" id="PTHR24321">
    <property type="entry name" value="DEHYDROGENASES, SHORT CHAIN"/>
    <property type="match status" value="1"/>
</dbReference>
<dbReference type="InterPro" id="IPR020904">
    <property type="entry name" value="Sc_DH/Rdtase_CS"/>
</dbReference>
<dbReference type="Proteomes" id="UP000192513">
    <property type="component" value="Unassembled WGS sequence"/>
</dbReference>
<dbReference type="GO" id="GO:0016491">
    <property type="term" value="F:oxidoreductase activity"/>
    <property type="evidence" value="ECO:0007669"/>
    <property type="project" value="UniProtKB-KW"/>
</dbReference>
<dbReference type="PROSITE" id="PS00061">
    <property type="entry name" value="ADH_SHORT"/>
    <property type="match status" value="1"/>
</dbReference>
<dbReference type="PRINTS" id="PR00080">
    <property type="entry name" value="SDRFAMILY"/>
</dbReference>
<proteinExistence type="inferred from homology"/>
<dbReference type="AlphaFoldDB" id="A0A1X0I3E9"/>
<keyword evidence="2" id="KW-0560">Oxidoreductase</keyword>
<dbReference type="Gene3D" id="3.40.50.720">
    <property type="entry name" value="NAD(P)-binding Rossmann-like Domain"/>
    <property type="match status" value="1"/>
</dbReference>
<protein>
    <submittedName>
        <fullName evidence="4">3-ketoacyl-ACP reductase</fullName>
    </submittedName>
</protein>
<evidence type="ECO:0000313" key="4">
    <source>
        <dbReference type="EMBL" id="ORB32863.1"/>
    </source>
</evidence>
<dbReference type="CDD" id="cd05233">
    <property type="entry name" value="SDR_c"/>
    <property type="match status" value="1"/>
</dbReference>
<dbReference type="RefSeq" id="WP_083176667.1">
    <property type="nucleotide sequence ID" value="NZ_AP022619.1"/>
</dbReference>
<name>A0A1X0I3E9_9MYCO</name>